<dbReference type="Pfam" id="PF14085">
    <property type="entry name" value="DUF4265"/>
    <property type="match status" value="1"/>
</dbReference>
<proteinExistence type="predicted"/>
<dbReference type="InterPro" id="IPR025361">
    <property type="entry name" value="DUF4265"/>
</dbReference>
<organism evidence="1 2">
    <name type="scientific">Archangium lansingense</name>
    <dbReference type="NCBI Taxonomy" id="2995310"/>
    <lineage>
        <taxon>Bacteria</taxon>
        <taxon>Pseudomonadati</taxon>
        <taxon>Myxococcota</taxon>
        <taxon>Myxococcia</taxon>
        <taxon>Myxococcales</taxon>
        <taxon>Cystobacterineae</taxon>
        <taxon>Archangiaceae</taxon>
        <taxon>Archangium</taxon>
    </lineage>
</organism>
<sequence length="151" mass="16873">MTGSSTAQHVKLLFHLEQDEDGYPPASAETLWAITVGEGLYKIDNIPFFATGVAVEDIVSAELEAGQLVYKDVVHPSGHSTLRVAVYNHEEVPRVHELFKQLGCATEQSHLRGLIAIDVPPSVSWDELRRVLDMGREQDRWDYEEACLARS</sequence>
<evidence type="ECO:0000313" key="1">
    <source>
        <dbReference type="EMBL" id="MCY1083715.1"/>
    </source>
</evidence>
<dbReference type="Proteomes" id="UP001207654">
    <property type="component" value="Unassembled WGS sequence"/>
</dbReference>
<keyword evidence="2" id="KW-1185">Reference proteome</keyword>
<evidence type="ECO:0000313" key="2">
    <source>
        <dbReference type="Proteomes" id="UP001207654"/>
    </source>
</evidence>
<dbReference type="EMBL" id="JAPNKA010000001">
    <property type="protein sequence ID" value="MCY1083715.1"/>
    <property type="molecule type" value="Genomic_DNA"/>
</dbReference>
<dbReference type="RefSeq" id="WP_267542237.1">
    <property type="nucleotide sequence ID" value="NZ_JAPNKA010000001.1"/>
</dbReference>
<protein>
    <submittedName>
        <fullName evidence="1">DUF4265 domain-containing protein</fullName>
    </submittedName>
</protein>
<gene>
    <name evidence="1" type="ORF">OV287_55680</name>
</gene>
<reference evidence="1 2" key="1">
    <citation type="submission" date="2022-11" db="EMBL/GenBank/DDBJ databases">
        <title>Minimal conservation of predation-associated metabolite biosynthetic gene clusters underscores biosynthetic potential of Myxococcota including descriptions for ten novel species: Archangium lansinium sp. nov., Myxococcus landrumus sp. nov., Nannocystis bai.</title>
        <authorList>
            <person name="Ahearne A."/>
            <person name="Stevens C."/>
            <person name="Phillips K."/>
        </authorList>
    </citation>
    <scope>NUCLEOTIDE SEQUENCE [LARGE SCALE GENOMIC DNA]</scope>
    <source>
        <strain evidence="1 2">MIWBW</strain>
    </source>
</reference>
<comment type="caution">
    <text evidence="1">The sequence shown here is derived from an EMBL/GenBank/DDBJ whole genome shotgun (WGS) entry which is preliminary data.</text>
</comment>
<name>A0ABT4APT9_9BACT</name>
<accession>A0ABT4APT9</accession>